<protein>
    <recommendedName>
        <fullName evidence="3">Tetratricopeptide repeat protein</fullName>
    </recommendedName>
</protein>
<dbReference type="Proteomes" id="UP000612585">
    <property type="component" value="Unassembled WGS sequence"/>
</dbReference>
<reference evidence="1" key="1">
    <citation type="submission" date="2021-01" db="EMBL/GenBank/DDBJ databases">
        <title>Whole genome shotgun sequence of Virgisporangium aurantiacum NBRC 16421.</title>
        <authorList>
            <person name="Komaki H."/>
            <person name="Tamura T."/>
        </authorList>
    </citation>
    <scope>NUCLEOTIDE SEQUENCE</scope>
    <source>
        <strain evidence="1">NBRC 16421</strain>
    </source>
</reference>
<accession>A0A8J4DZ90</accession>
<evidence type="ECO:0008006" key="3">
    <source>
        <dbReference type="Google" id="ProtNLM"/>
    </source>
</evidence>
<organism evidence="1 2">
    <name type="scientific">Virgisporangium aurantiacum</name>
    <dbReference type="NCBI Taxonomy" id="175570"/>
    <lineage>
        <taxon>Bacteria</taxon>
        <taxon>Bacillati</taxon>
        <taxon>Actinomycetota</taxon>
        <taxon>Actinomycetes</taxon>
        <taxon>Micromonosporales</taxon>
        <taxon>Micromonosporaceae</taxon>
        <taxon>Virgisporangium</taxon>
    </lineage>
</organism>
<name>A0A8J4DZ90_9ACTN</name>
<evidence type="ECO:0000313" key="1">
    <source>
        <dbReference type="EMBL" id="GIJ55466.1"/>
    </source>
</evidence>
<dbReference type="RefSeq" id="WP_203992326.1">
    <property type="nucleotide sequence ID" value="NZ_BOPG01000018.1"/>
</dbReference>
<dbReference type="SUPFAM" id="SSF48452">
    <property type="entry name" value="TPR-like"/>
    <property type="match status" value="1"/>
</dbReference>
<dbReference type="InterPro" id="IPR011990">
    <property type="entry name" value="TPR-like_helical_dom_sf"/>
</dbReference>
<dbReference type="EMBL" id="BOPG01000018">
    <property type="protein sequence ID" value="GIJ55466.1"/>
    <property type="molecule type" value="Genomic_DNA"/>
</dbReference>
<gene>
    <name evidence="1" type="ORF">Vau01_029820</name>
</gene>
<evidence type="ECO:0000313" key="2">
    <source>
        <dbReference type="Proteomes" id="UP000612585"/>
    </source>
</evidence>
<dbReference type="Gene3D" id="1.25.40.10">
    <property type="entry name" value="Tetratricopeptide repeat domain"/>
    <property type="match status" value="1"/>
</dbReference>
<comment type="caution">
    <text evidence="1">The sequence shown here is derived from an EMBL/GenBank/DDBJ whole genome shotgun (WGS) entry which is preliminary data.</text>
</comment>
<proteinExistence type="predicted"/>
<sequence>MTSTARALEWMREGESCEQQHKTSAAIRAFEHAAQSPDPKTAADACYHLGLLHEQQHHITAAVRAFRDATRSGDADTQSSAYYHLGRIHEHKHLLSDAYAAYLHSARLGGKDSARAQDAIHRLWPEAT</sequence>
<keyword evidence="2" id="KW-1185">Reference proteome</keyword>
<dbReference type="AlphaFoldDB" id="A0A8J4DZ90"/>